<dbReference type="Proteomes" id="UP000223534">
    <property type="component" value="Segment"/>
</dbReference>
<keyword evidence="1" id="KW-1133">Transmembrane helix</keyword>
<sequence length="49" mass="5672">MFNLIVGAILLGMFLHNEYKRESGEYVLWTFALLVLWVLNLGYGLLQVL</sequence>
<name>A0A249XUV6_9CAUD</name>
<evidence type="ECO:0000313" key="2">
    <source>
        <dbReference type="EMBL" id="ASZ75737.1"/>
    </source>
</evidence>
<keyword evidence="1" id="KW-0472">Membrane</keyword>
<evidence type="ECO:0000256" key="1">
    <source>
        <dbReference type="SAM" id="Phobius"/>
    </source>
</evidence>
<protein>
    <submittedName>
        <fullName evidence="2">Uncharacterized protein</fullName>
    </submittedName>
</protein>
<reference evidence="3" key="1">
    <citation type="submission" date="2017-08" db="EMBL/GenBank/DDBJ databases">
        <authorList>
            <person name="Puglisi K.M."/>
            <person name="Abker F."/>
            <person name="Adetunja A."/>
            <person name="Azinge I."/>
            <person name="Baskerville V."/>
            <person name="Brown C."/>
            <person name="Cabassa I."/>
            <person name="Cannady D."/>
            <person name="Duran G."/>
            <person name="Franklin M."/>
            <person name="Kontchou K."/>
            <person name="Kelly K."/>
            <person name="Mohamed A."/>
            <person name="Okusolubo T."/>
            <person name="Oriala D."/>
            <person name="Shrestha A."/>
            <person name="Song A."/>
            <person name="Spruill R."/>
            <person name="Williams K."/>
            <person name="Nunn R."/>
            <person name="Johnson A."/>
            <person name="Erill I."/>
            <person name="Caruso S.M."/>
        </authorList>
    </citation>
    <scope>NUCLEOTIDE SEQUENCE [LARGE SCALE GENOMIC DNA]</scope>
</reference>
<evidence type="ECO:0000313" key="3">
    <source>
        <dbReference type="Proteomes" id="UP000223534"/>
    </source>
</evidence>
<keyword evidence="1" id="KW-0812">Transmembrane</keyword>
<feature type="transmembrane region" description="Helical" evidence="1">
    <location>
        <begin position="27"/>
        <end position="46"/>
    </location>
</feature>
<proteinExistence type="predicted"/>
<organism evidence="2 3">
    <name type="scientific">Bacillus phage Taffo16</name>
    <dbReference type="NCBI Taxonomy" id="2030094"/>
    <lineage>
        <taxon>Viruses</taxon>
        <taxon>Duplodnaviria</taxon>
        <taxon>Heunggongvirae</taxon>
        <taxon>Uroviricota</taxon>
        <taxon>Caudoviricetes</taxon>
        <taxon>Herelleviridae</taxon>
        <taxon>Bastillevirinae</taxon>
        <taxon>Bequatrovirus</taxon>
        <taxon>Bequatrovirus riley</taxon>
    </lineage>
</organism>
<accession>A0A249XUV6</accession>
<gene>
    <name evidence="2" type="ORF">TAFFO16_4</name>
</gene>
<dbReference type="EMBL" id="MF765814">
    <property type="protein sequence ID" value="ASZ75737.1"/>
    <property type="molecule type" value="Genomic_DNA"/>
</dbReference>